<evidence type="ECO:0000256" key="3">
    <source>
        <dbReference type="ARBA" id="ARBA00022833"/>
    </source>
</evidence>
<name>A0A813FGX6_POLGL</name>
<evidence type="ECO:0000313" key="8">
    <source>
        <dbReference type="Proteomes" id="UP000654075"/>
    </source>
</evidence>
<dbReference type="Gene3D" id="4.10.1060.10">
    <property type="entry name" value="Zinc finger, RanBP2-type"/>
    <property type="match status" value="1"/>
</dbReference>
<keyword evidence="8" id="KW-1185">Reference proteome</keyword>
<dbReference type="AlphaFoldDB" id="A0A813FGX6"/>
<dbReference type="PROSITE" id="PS01358">
    <property type="entry name" value="ZF_RANBP2_1"/>
    <property type="match status" value="2"/>
</dbReference>
<protein>
    <recommendedName>
        <fullName evidence="6">RanBP2-type domain-containing protein</fullName>
    </recommendedName>
</protein>
<sequence length="150" mass="16051">MGRARQTHQVTASGRCKRNSNESKEAVSSGPWICPACSYKNSGFLPYCEVCETPKEGEELEEELPDYLSTAPGSDATSVGASGSSSSSSSGGSGSTARKEVRSSLQEEQDEGPEGEDEEEEEEGVERAEWACHVCSLLNPGILPYCEMCE</sequence>
<evidence type="ECO:0000259" key="6">
    <source>
        <dbReference type="PROSITE" id="PS50199"/>
    </source>
</evidence>
<keyword evidence="2 4" id="KW-0863">Zinc-finger</keyword>
<feature type="compositionally biased region" description="Acidic residues" evidence="5">
    <location>
        <begin position="107"/>
        <end position="124"/>
    </location>
</feature>
<dbReference type="Pfam" id="PF00641">
    <property type="entry name" value="Zn_ribbon_RanBP"/>
    <property type="match status" value="1"/>
</dbReference>
<proteinExistence type="predicted"/>
<accession>A0A813FGX6</accession>
<feature type="domain" description="RanBP2-type" evidence="6">
    <location>
        <begin position="28"/>
        <end position="57"/>
    </location>
</feature>
<keyword evidence="1" id="KW-0479">Metal-binding</keyword>
<comment type="caution">
    <text evidence="7">The sequence shown here is derived from an EMBL/GenBank/DDBJ whole genome shotgun (WGS) entry which is preliminary data.</text>
</comment>
<organism evidence="7 8">
    <name type="scientific">Polarella glacialis</name>
    <name type="common">Dinoflagellate</name>
    <dbReference type="NCBI Taxonomy" id="89957"/>
    <lineage>
        <taxon>Eukaryota</taxon>
        <taxon>Sar</taxon>
        <taxon>Alveolata</taxon>
        <taxon>Dinophyceae</taxon>
        <taxon>Suessiales</taxon>
        <taxon>Suessiaceae</taxon>
        <taxon>Polarella</taxon>
    </lineage>
</organism>
<feature type="non-terminal residue" evidence="7">
    <location>
        <position position="150"/>
    </location>
</feature>
<dbReference type="SUPFAM" id="SSF90209">
    <property type="entry name" value="Ran binding protein zinc finger-like"/>
    <property type="match status" value="2"/>
</dbReference>
<evidence type="ECO:0000256" key="4">
    <source>
        <dbReference type="PROSITE-ProRule" id="PRU00322"/>
    </source>
</evidence>
<feature type="compositionally biased region" description="Low complexity" evidence="5">
    <location>
        <begin position="73"/>
        <end position="90"/>
    </location>
</feature>
<feature type="region of interest" description="Disordered" evidence="5">
    <location>
        <begin position="1"/>
        <end position="29"/>
    </location>
</feature>
<dbReference type="InterPro" id="IPR036443">
    <property type="entry name" value="Znf_RanBP2_sf"/>
</dbReference>
<dbReference type="InterPro" id="IPR001876">
    <property type="entry name" value="Znf_RanBP2"/>
</dbReference>
<reference evidence="7" key="1">
    <citation type="submission" date="2021-02" db="EMBL/GenBank/DDBJ databases">
        <authorList>
            <person name="Dougan E. K."/>
            <person name="Rhodes N."/>
            <person name="Thang M."/>
            <person name="Chan C."/>
        </authorList>
    </citation>
    <scope>NUCLEOTIDE SEQUENCE</scope>
</reference>
<evidence type="ECO:0000256" key="2">
    <source>
        <dbReference type="ARBA" id="ARBA00022771"/>
    </source>
</evidence>
<dbReference type="PROSITE" id="PS50199">
    <property type="entry name" value="ZF_RANBP2_2"/>
    <property type="match status" value="1"/>
</dbReference>
<dbReference type="GO" id="GO:0008270">
    <property type="term" value="F:zinc ion binding"/>
    <property type="evidence" value="ECO:0007669"/>
    <property type="project" value="UniProtKB-KW"/>
</dbReference>
<dbReference type="EMBL" id="CAJNNV010025297">
    <property type="protein sequence ID" value="CAE8613703.1"/>
    <property type="molecule type" value="Genomic_DNA"/>
</dbReference>
<dbReference type="SMART" id="SM00547">
    <property type="entry name" value="ZnF_RBZ"/>
    <property type="match status" value="2"/>
</dbReference>
<evidence type="ECO:0000256" key="1">
    <source>
        <dbReference type="ARBA" id="ARBA00022723"/>
    </source>
</evidence>
<keyword evidence="3" id="KW-0862">Zinc</keyword>
<gene>
    <name evidence="7" type="ORF">PGLA1383_LOCUS31454</name>
</gene>
<dbReference type="Proteomes" id="UP000654075">
    <property type="component" value="Unassembled WGS sequence"/>
</dbReference>
<evidence type="ECO:0000313" key="7">
    <source>
        <dbReference type="EMBL" id="CAE8613703.1"/>
    </source>
</evidence>
<evidence type="ECO:0000256" key="5">
    <source>
        <dbReference type="SAM" id="MobiDB-lite"/>
    </source>
</evidence>
<feature type="region of interest" description="Disordered" evidence="5">
    <location>
        <begin position="59"/>
        <end position="125"/>
    </location>
</feature>